<organism evidence="1 2">
    <name type="scientific">Clavispora lusitaniae</name>
    <name type="common">Candida lusitaniae</name>
    <dbReference type="NCBI Taxonomy" id="36911"/>
    <lineage>
        <taxon>Eukaryota</taxon>
        <taxon>Fungi</taxon>
        <taxon>Dikarya</taxon>
        <taxon>Ascomycota</taxon>
        <taxon>Saccharomycotina</taxon>
        <taxon>Pichiomycetes</taxon>
        <taxon>Metschnikowiaceae</taxon>
        <taxon>Clavispora</taxon>
    </lineage>
</organism>
<gene>
    <name evidence="1" type="ORF">EJF14_50641</name>
</gene>
<dbReference type="Proteomes" id="UP000326582">
    <property type="component" value="Chromosome 5"/>
</dbReference>
<evidence type="ECO:0000313" key="2">
    <source>
        <dbReference type="Proteomes" id="UP000326582"/>
    </source>
</evidence>
<dbReference type="EMBL" id="CP038488">
    <property type="protein sequence ID" value="QFZ29401.1"/>
    <property type="molecule type" value="Genomic_DNA"/>
</dbReference>
<evidence type="ECO:0000313" key="1">
    <source>
        <dbReference type="EMBL" id="QFZ29401.1"/>
    </source>
</evidence>
<protein>
    <submittedName>
        <fullName evidence="1">Lysine biosynthesis regulatory protein</fullName>
    </submittedName>
</protein>
<reference evidence="2" key="1">
    <citation type="journal article" date="2019" name="MBio">
        <title>Comparative genomics for the elucidation of multidrug resistance (MDR) in Candida lusitaniae.</title>
        <authorList>
            <person name="Kannan A."/>
            <person name="Asner S.A."/>
            <person name="Trachsel E."/>
            <person name="Kelly S."/>
            <person name="Parker J."/>
            <person name="Sanglard D."/>
        </authorList>
    </citation>
    <scope>NUCLEOTIDE SEQUENCE [LARGE SCALE GENOMIC DNA]</scope>
    <source>
        <strain evidence="2">P1</strain>
    </source>
</reference>
<sequence>MPLVKRKYSRAGCAECKRRKIKCDEVHPVCGNCTRVRTPCVFPAPNHRNKPRRFKSDGTPEAAVLGPAEKAQTSQPMGANLSNPPIDQANPPGQPIRQPNFADASLAGTHLSNGVAHGFDSMGLADPWPWPIDAALLETVFDDASNLAHGIADFDQPSEGVLTDDVLGDAEWASLLASIGAPEPSKMDMAGENQVSNAELASALCRQYNWGAPEQFYLGELAHGQFSRYIFPFVSDTRRCPVMRVVLEYSAAFEYMARAAVALGASLAYNVSRDARHDRNQKKYTAECMRLLGAAFDNMETGSLRHIEGLIWTVLLLTSLFCDLLYPDSAQVPVSWVAHLHEARALLVKYEAAARTSHSSRPFTPPRGVVFARLLFFTYDWIGKMSPGARPAPAEVDRSDIFHSHSSPELVRCGVVVPRGGSDFNMLLCSTPEVVDAVYALFEAMGVQTREENNVDPSKSIGPLKSPSGAIQARTTPAQIRSIMAAVERAANQKIVPDIGPDYRVPHDSLAHPDYSGPGRIALPSGALAYFDGEYYSWCDVAQQSHVCFIHLKLLTTPGLLHVPRNHPMIQSLVREIIALMFFVQPKPADFRPETAVAHTRNYYLPKELFDLHVVMIQLPFRMCIDITDNEDDLEKLELLFRGLLSLGSGNSLSALKKIELALQREPSAPYTEHEYTECYPVY</sequence>
<name>A0ACD0WQ90_CLALS</name>
<accession>A0ACD0WQ90</accession>
<proteinExistence type="predicted"/>
<keyword evidence="2" id="KW-1185">Reference proteome</keyword>